<dbReference type="Pfam" id="PF00711">
    <property type="entry name" value="Defensin_beta"/>
    <property type="match status" value="1"/>
</dbReference>
<keyword evidence="6" id="KW-0211">Defensin</keyword>
<keyword evidence="4" id="KW-0929">Antimicrobial</keyword>
<evidence type="ECO:0000256" key="3">
    <source>
        <dbReference type="ARBA" id="ARBA00022525"/>
    </source>
</evidence>
<dbReference type="Bgee" id="ENSMUSG00000061847">
    <property type="expression patterns" value="Expressed in granulocyte and 7 other cell types or tissues"/>
</dbReference>
<evidence type="ECO:0000313" key="11">
    <source>
        <dbReference type="Ensembl" id="ENSMUSP00000074947.3"/>
    </source>
</evidence>
<dbReference type="PANTHER" id="PTHR21388:SF6">
    <property type="entry name" value="BETA-DEFENSIN 39"/>
    <property type="match status" value="1"/>
</dbReference>
<sequence length="74" mass="8580">MKISYFLLLILSLGSSQINPVSGDDSIQCFQKNNTCHTNQCPYFQDEIGTCYDRRGKCCQKRLLHIRVPRKKKV</sequence>
<dbReference type="SUPFAM" id="SSF57392">
    <property type="entry name" value="Defensin-like"/>
    <property type="match status" value="1"/>
</dbReference>
<dbReference type="AlphaFoldDB" id="A0A0R4J0Y8"/>
<evidence type="ECO:0000256" key="6">
    <source>
        <dbReference type="ARBA" id="ARBA00022940"/>
    </source>
</evidence>
<dbReference type="GeneTree" id="ENSGT00940000165539"/>
<dbReference type="MGI" id="MGI:2672974">
    <property type="gene designation" value="Defb39"/>
</dbReference>
<dbReference type="VEuPathDB" id="HostDB:ENSMUSG00000061847"/>
<evidence type="ECO:0000256" key="8">
    <source>
        <dbReference type="ARBA" id="ARBA00023157"/>
    </source>
</evidence>
<evidence type="ECO:0000259" key="10">
    <source>
        <dbReference type="Pfam" id="PF00711"/>
    </source>
</evidence>
<dbReference type="Ensembl" id="ENSMUST00000075504.3">
    <property type="protein sequence ID" value="ENSMUSP00000074947.3"/>
    <property type="gene ID" value="ENSMUSG00000061847.3"/>
</dbReference>
<evidence type="ECO:0000256" key="5">
    <source>
        <dbReference type="ARBA" id="ARBA00022729"/>
    </source>
</evidence>
<reference evidence="11 13" key="2">
    <citation type="journal article" date="2011" name="PLoS Biol.">
        <title>Modernizing reference genome assemblies.</title>
        <authorList>
            <person name="Church D.M."/>
            <person name="Schneider V.A."/>
            <person name="Graves T."/>
            <person name="Auger K."/>
            <person name="Cunningham F."/>
            <person name="Bouk N."/>
            <person name="Chen H.C."/>
            <person name="Agarwala R."/>
            <person name="McLaren W.M."/>
            <person name="Ritchie G.R."/>
            <person name="Albracht D."/>
            <person name="Kremitzki M."/>
            <person name="Rock S."/>
            <person name="Kotkiewicz H."/>
            <person name="Kremitzki C."/>
            <person name="Wollam A."/>
            <person name="Trani L."/>
            <person name="Fulton L."/>
            <person name="Fulton R."/>
            <person name="Matthews L."/>
            <person name="Whitehead S."/>
            <person name="Chow W."/>
            <person name="Torrance J."/>
            <person name="Dunn M."/>
            <person name="Harden G."/>
            <person name="Threadgold G."/>
            <person name="Wood J."/>
            <person name="Collins J."/>
            <person name="Heath P."/>
            <person name="Griffiths G."/>
            <person name="Pelan S."/>
            <person name="Grafham D."/>
            <person name="Eichler E.E."/>
            <person name="Weinstock G."/>
            <person name="Mardis E.R."/>
            <person name="Wilson R.K."/>
            <person name="Howe K."/>
            <person name="Flicek P."/>
            <person name="Hubbard T."/>
        </authorList>
    </citation>
    <scope>NUCLEOTIDE SEQUENCE [LARGE SCALE GENOMIC DNA]</scope>
    <source>
        <strain evidence="11 13">C57BL/6J</strain>
    </source>
</reference>
<comment type="similarity">
    <text evidence="2">Belongs to the beta-defensin family.</text>
</comment>
<organism evidence="11 13">
    <name type="scientific">Mus musculus</name>
    <name type="common">Mouse</name>
    <dbReference type="NCBI Taxonomy" id="10090"/>
    <lineage>
        <taxon>Eukaryota</taxon>
        <taxon>Metazoa</taxon>
        <taxon>Chordata</taxon>
        <taxon>Craniata</taxon>
        <taxon>Vertebrata</taxon>
        <taxon>Euteleostomi</taxon>
        <taxon>Mammalia</taxon>
        <taxon>Eutheria</taxon>
        <taxon>Euarchontoglires</taxon>
        <taxon>Glires</taxon>
        <taxon>Rodentia</taxon>
        <taxon>Myomorpha</taxon>
        <taxon>Muroidea</taxon>
        <taxon>Muridae</taxon>
        <taxon>Murinae</taxon>
        <taxon>Mus</taxon>
        <taxon>Mus</taxon>
    </lineage>
</organism>
<reference evidence="11" key="3">
    <citation type="submission" date="2025-08" db="UniProtKB">
        <authorList>
            <consortium name="Ensembl"/>
        </authorList>
    </citation>
    <scope>IDENTIFICATION</scope>
    <source>
        <strain evidence="11">C57BL/6J</strain>
    </source>
</reference>
<keyword evidence="3" id="KW-0964">Secreted</keyword>
<evidence type="ECO:0000256" key="1">
    <source>
        <dbReference type="ARBA" id="ARBA00004613"/>
    </source>
</evidence>
<evidence type="ECO:0000313" key="12">
    <source>
        <dbReference type="MGI" id="MGI:2672974"/>
    </source>
</evidence>
<dbReference type="OMA" id="NTCHTNQ"/>
<dbReference type="GeneID" id="360214"/>
<dbReference type="OrthoDB" id="9622366at2759"/>
<dbReference type="PANTHER" id="PTHR21388">
    <property type="entry name" value="BETA-DEFENSIN-RELATED"/>
    <property type="match status" value="1"/>
</dbReference>
<dbReference type="Proteomes" id="UP000000589">
    <property type="component" value="Chromosome 8"/>
</dbReference>
<dbReference type="PhylomeDB" id="A0A0R4J0Y8"/>
<feature type="chain" id="PRO_5006451997" evidence="9">
    <location>
        <begin position="24"/>
        <end position="74"/>
    </location>
</feature>
<keyword evidence="7" id="KW-0044">Antibiotic</keyword>
<dbReference type="KEGG" id="mmu:360214"/>
<dbReference type="GO" id="GO:0005576">
    <property type="term" value="C:extracellular region"/>
    <property type="evidence" value="ECO:0007669"/>
    <property type="project" value="UniProtKB-SubCell"/>
</dbReference>
<evidence type="ECO:0000256" key="7">
    <source>
        <dbReference type="ARBA" id="ARBA00023022"/>
    </source>
</evidence>
<comment type="subcellular location">
    <subcellularLocation>
        <location evidence="1">Secreted</location>
    </subcellularLocation>
</comment>
<accession>A0A0R4J0Y8</accession>
<feature type="domain" description="Beta-defensin-like" evidence="10">
    <location>
        <begin position="25"/>
        <end position="60"/>
    </location>
</feature>
<reference evidence="11 13" key="1">
    <citation type="journal article" date="2009" name="PLoS Biol.">
        <title>Lineage-specific biology revealed by a finished genome assembly of the mouse.</title>
        <authorList>
            <consortium name="Mouse Genome Sequencing Consortium"/>
            <person name="Church D.M."/>
            <person name="Goodstadt L."/>
            <person name="Hillier L.W."/>
            <person name="Zody M.C."/>
            <person name="Goldstein S."/>
            <person name="She X."/>
            <person name="Bult C.J."/>
            <person name="Agarwala R."/>
            <person name="Cherry J.L."/>
            <person name="DiCuccio M."/>
            <person name="Hlavina W."/>
            <person name="Kapustin Y."/>
            <person name="Meric P."/>
            <person name="Maglott D."/>
            <person name="Birtle Z."/>
            <person name="Marques A.C."/>
            <person name="Graves T."/>
            <person name="Zhou S."/>
            <person name="Teague B."/>
            <person name="Potamousis K."/>
            <person name="Churas C."/>
            <person name="Place M."/>
            <person name="Herschleb J."/>
            <person name="Runnheim R."/>
            <person name="Forrest D."/>
            <person name="Amos-Landgraf J."/>
            <person name="Schwartz D.C."/>
            <person name="Cheng Z."/>
            <person name="Lindblad-Toh K."/>
            <person name="Eichler E.E."/>
            <person name="Ponting C.P."/>
        </authorList>
    </citation>
    <scope>NUCLEOTIDE SEQUENCE [LARGE SCALE GENOMIC DNA]</scope>
    <source>
        <strain evidence="11 13">C57BL/6J</strain>
    </source>
</reference>
<dbReference type="SMR" id="A0A0R4J0Y8"/>
<evidence type="ECO:0000256" key="4">
    <source>
        <dbReference type="ARBA" id="ARBA00022529"/>
    </source>
</evidence>
<protein>
    <submittedName>
        <fullName evidence="11">Defensin beta 39</fullName>
    </submittedName>
</protein>
<keyword evidence="5 9" id="KW-0732">Signal</keyword>
<dbReference type="AGR" id="MGI:2672974"/>
<gene>
    <name evidence="11 12" type="primary">Defb39</name>
</gene>
<dbReference type="InterPro" id="IPR001855">
    <property type="entry name" value="Defensin_beta-like"/>
</dbReference>
<dbReference type="RefSeq" id="NP_898859.2">
    <property type="nucleotide sequence ID" value="NM_183038.3"/>
</dbReference>
<dbReference type="DNASU" id="360214"/>
<evidence type="ECO:0000256" key="2">
    <source>
        <dbReference type="ARBA" id="ARBA00007371"/>
    </source>
</evidence>
<proteinExistence type="inferred from homology"/>
<reference evidence="11" key="4">
    <citation type="submission" date="2025-09" db="UniProtKB">
        <authorList>
            <consortium name="Ensembl"/>
        </authorList>
    </citation>
    <scope>IDENTIFICATION</scope>
    <source>
        <strain evidence="11">C57BL/6J</strain>
    </source>
</reference>
<name>A0A0R4J0Y8_MOUSE</name>
<keyword evidence="8" id="KW-1015">Disulfide bond</keyword>
<feature type="signal peptide" evidence="9">
    <location>
        <begin position="1"/>
        <end position="23"/>
    </location>
</feature>
<evidence type="ECO:0000256" key="9">
    <source>
        <dbReference type="SAM" id="SignalP"/>
    </source>
</evidence>
<dbReference type="BioGRID-ORCS" id="360214">
    <property type="hits" value="4 hits in 77 CRISPR screens"/>
</dbReference>
<dbReference type="CTD" id="360214"/>
<keyword evidence="13" id="KW-1185">Reference proteome</keyword>
<dbReference type="Gene3D" id="3.10.360.10">
    <property type="entry name" value="Antimicrobial Peptide, Beta-defensin 2, Chain A"/>
    <property type="match status" value="1"/>
</dbReference>
<evidence type="ECO:0000313" key="13">
    <source>
        <dbReference type="Proteomes" id="UP000000589"/>
    </source>
</evidence>
<dbReference type="GO" id="GO:0042742">
    <property type="term" value="P:defense response to bacterium"/>
    <property type="evidence" value="ECO:0007669"/>
    <property type="project" value="UniProtKB-KW"/>
</dbReference>